<dbReference type="Proteomes" id="UP000770661">
    <property type="component" value="Unassembled WGS sequence"/>
</dbReference>
<comment type="caution">
    <text evidence="1">The sequence shown here is derived from an EMBL/GenBank/DDBJ whole genome shotgun (WGS) entry which is preliminary data.</text>
</comment>
<dbReference type="Gene3D" id="1.25.40.180">
    <property type="match status" value="1"/>
</dbReference>
<dbReference type="PANTHER" id="PTHR13162:SF8">
    <property type="entry name" value="CCR4-NOT TRANSCRIPTION COMPLEX SUBUNIT 1"/>
    <property type="match status" value="1"/>
</dbReference>
<reference evidence="1" key="1">
    <citation type="submission" date="2020-07" db="EMBL/GenBank/DDBJ databases">
        <title>The High-quality genome of the commercially important snow crab, Chionoecetes opilio.</title>
        <authorList>
            <person name="Jeong J.-H."/>
            <person name="Ryu S."/>
        </authorList>
    </citation>
    <scope>NUCLEOTIDE SEQUENCE</scope>
    <source>
        <strain evidence="1">MADBK_172401_WGS</strain>
        <tissue evidence="1">Digestive gland</tissue>
    </source>
</reference>
<dbReference type="GO" id="GO:0000288">
    <property type="term" value="P:nuclear-transcribed mRNA catabolic process, deadenylation-dependent decay"/>
    <property type="evidence" value="ECO:0007669"/>
    <property type="project" value="TreeGrafter"/>
</dbReference>
<dbReference type="EMBL" id="JACEEZ010004224">
    <property type="protein sequence ID" value="KAG0726556.1"/>
    <property type="molecule type" value="Genomic_DNA"/>
</dbReference>
<proteinExistence type="predicted"/>
<organism evidence="1 2">
    <name type="scientific">Chionoecetes opilio</name>
    <name type="common">Atlantic snow crab</name>
    <name type="synonym">Cancer opilio</name>
    <dbReference type="NCBI Taxonomy" id="41210"/>
    <lineage>
        <taxon>Eukaryota</taxon>
        <taxon>Metazoa</taxon>
        <taxon>Ecdysozoa</taxon>
        <taxon>Arthropoda</taxon>
        <taxon>Crustacea</taxon>
        <taxon>Multicrustacea</taxon>
        <taxon>Malacostraca</taxon>
        <taxon>Eumalacostraca</taxon>
        <taxon>Eucarida</taxon>
        <taxon>Decapoda</taxon>
        <taxon>Pleocyemata</taxon>
        <taxon>Brachyura</taxon>
        <taxon>Eubrachyura</taxon>
        <taxon>Majoidea</taxon>
        <taxon>Majidae</taxon>
        <taxon>Chionoecetes</taxon>
    </lineage>
</organism>
<dbReference type="GO" id="GO:0030015">
    <property type="term" value="C:CCR4-NOT core complex"/>
    <property type="evidence" value="ECO:0007669"/>
    <property type="project" value="InterPro"/>
</dbReference>
<keyword evidence="2" id="KW-1185">Reference proteome</keyword>
<dbReference type="GO" id="GO:0017148">
    <property type="term" value="P:negative regulation of translation"/>
    <property type="evidence" value="ECO:0007669"/>
    <property type="project" value="InterPro"/>
</dbReference>
<dbReference type="GO" id="GO:0000932">
    <property type="term" value="C:P-body"/>
    <property type="evidence" value="ECO:0007669"/>
    <property type="project" value="TreeGrafter"/>
</dbReference>
<dbReference type="InterPro" id="IPR040398">
    <property type="entry name" value="Not1"/>
</dbReference>
<dbReference type="GO" id="GO:0060090">
    <property type="term" value="F:molecular adaptor activity"/>
    <property type="evidence" value="ECO:0007669"/>
    <property type="project" value="TreeGrafter"/>
</dbReference>
<dbReference type="AlphaFoldDB" id="A0A8J5CZR6"/>
<name>A0A8J5CZR6_CHIOP</name>
<sequence length="184" mass="19290">MYLLLPRLTNNIYLTYYTVPNLVFLPLSQYIKYGTQSQEPPSRPSGVVLPPSINVSPSTSVPGTNAALGGSTVVGVPPPAGVSPPVSSVAAKSLPPATAAPAPITKPPLAANNAVGSGKPTITTTNIETLLVATEKEEKITPPPEHIQDKVAFIFNNLAQVNLPQKVRVDTGKGVAERERGRHA</sequence>
<dbReference type="OrthoDB" id="1933107at2759"/>
<evidence type="ECO:0000313" key="2">
    <source>
        <dbReference type="Proteomes" id="UP000770661"/>
    </source>
</evidence>
<gene>
    <name evidence="1" type="primary">cnot1_0</name>
    <name evidence="1" type="ORF">GWK47_036290</name>
</gene>
<accession>A0A8J5CZR6</accession>
<evidence type="ECO:0000313" key="1">
    <source>
        <dbReference type="EMBL" id="KAG0726556.1"/>
    </source>
</evidence>
<protein>
    <submittedName>
        <fullName evidence="1">CCR4-NOT transcription complex subunit 1</fullName>
    </submittedName>
</protein>
<dbReference type="PANTHER" id="PTHR13162">
    <property type="entry name" value="CCR4-NOT TRANSCRIPTION COMPLEX"/>
    <property type="match status" value="1"/>
</dbReference>